<dbReference type="Proteomes" id="UP000267249">
    <property type="component" value="Chromosome"/>
</dbReference>
<organism evidence="1 2">
    <name type="scientific">Synechococcus elongatus PCC 11801</name>
    <dbReference type="NCBI Taxonomy" id="2219813"/>
    <lineage>
        <taxon>Bacteria</taxon>
        <taxon>Bacillati</taxon>
        <taxon>Cyanobacteriota</taxon>
        <taxon>Cyanophyceae</taxon>
        <taxon>Synechococcales</taxon>
        <taxon>Synechococcaceae</taxon>
        <taxon>Synechococcus</taxon>
    </lineage>
</organism>
<protein>
    <submittedName>
        <fullName evidence="1">Uncharacterized protein</fullName>
    </submittedName>
</protein>
<accession>A0AAQ3MCX7</accession>
<name>A0AAQ3MCX7_SYNEL</name>
<reference evidence="1 2" key="1">
    <citation type="journal article" date="2018" name="Sci. Rep.">
        <title>Genome Features and Biochemical Characteristics of a Robust, Fast Growing and Naturally Transformable Cyanobacterium Synechococcus elongatus PCC 11801 Isolated from India.</title>
        <authorList>
            <person name="Jaiswal D."/>
            <person name="Sengupta A."/>
            <person name="Sohoni S."/>
            <person name="Sengupta S."/>
            <person name="Phadnavis A.G."/>
            <person name="Pakrasi H.B."/>
            <person name="Wangikar P.P."/>
        </authorList>
    </citation>
    <scope>NUCLEOTIDE SEQUENCE [LARGE SCALE GENOMIC DNA]</scope>
    <source>
        <strain evidence="1 2">PCC 11801</strain>
    </source>
</reference>
<evidence type="ECO:0000313" key="2">
    <source>
        <dbReference type="Proteomes" id="UP000267249"/>
    </source>
</evidence>
<dbReference type="EMBL" id="CP030139">
    <property type="protein sequence ID" value="WVS92295.1"/>
    <property type="molecule type" value="Genomic_DNA"/>
</dbReference>
<proteinExistence type="predicted"/>
<sequence>MLEEPRGQTRTIDATATVNTSQGMYDLAAQYRFGSDRPDPKGGLVLSVSPYLGVRVVDVATSINL</sequence>
<dbReference type="AlphaFoldDB" id="A0AAQ3MCX7"/>
<evidence type="ECO:0000313" key="1">
    <source>
        <dbReference type="EMBL" id="WVS92295.1"/>
    </source>
</evidence>
<gene>
    <name evidence="1" type="ORF">DOP62_13465</name>
</gene>